<protein>
    <submittedName>
        <fullName evidence="1">Uncharacterized protein</fullName>
    </submittedName>
</protein>
<dbReference type="Gramene" id="Kaladp0168s0011.1.v1.1">
    <property type="protein sequence ID" value="Kaladp0168s0011.1.v1.1.CDS.1"/>
    <property type="gene ID" value="Kaladp0168s0011.v1.1"/>
</dbReference>
<organism evidence="1 2">
    <name type="scientific">Kalanchoe fedtschenkoi</name>
    <name type="common">Lavender scallops</name>
    <name type="synonym">South American air plant</name>
    <dbReference type="NCBI Taxonomy" id="63787"/>
    <lineage>
        <taxon>Eukaryota</taxon>
        <taxon>Viridiplantae</taxon>
        <taxon>Streptophyta</taxon>
        <taxon>Embryophyta</taxon>
        <taxon>Tracheophyta</taxon>
        <taxon>Spermatophyta</taxon>
        <taxon>Magnoliopsida</taxon>
        <taxon>eudicotyledons</taxon>
        <taxon>Gunneridae</taxon>
        <taxon>Pentapetalae</taxon>
        <taxon>Saxifragales</taxon>
        <taxon>Crassulaceae</taxon>
        <taxon>Kalanchoe</taxon>
    </lineage>
</organism>
<keyword evidence="2" id="KW-1185">Reference proteome</keyword>
<dbReference type="Pfam" id="PF07911">
    <property type="entry name" value="DUF1677"/>
    <property type="match status" value="1"/>
</dbReference>
<evidence type="ECO:0000313" key="1">
    <source>
        <dbReference type="EnsemblPlants" id="Kaladp0168s0011.1.v1.1.CDS.1"/>
    </source>
</evidence>
<dbReference type="PANTHER" id="PTHR33108">
    <property type="entry name" value="OS01G0745000 PROTEIN"/>
    <property type="match status" value="1"/>
</dbReference>
<dbReference type="OMA" id="HASFRRR"/>
<accession>A0A7N0V6G9</accession>
<dbReference type="PANTHER" id="PTHR33108:SF2">
    <property type="entry name" value="OS03G0665700 PROTEIN"/>
    <property type="match status" value="1"/>
</dbReference>
<reference evidence="1" key="1">
    <citation type="submission" date="2021-01" db="UniProtKB">
        <authorList>
            <consortium name="EnsemblPlants"/>
        </authorList>
    </citation>
    <scope>IDENTIFICATION</scope>
</reference>
<evidence type="ECO:0000313" key="2">
    <source>
        <dbReference type="Proteomes" id="UP000594263"/>
    </source>
</evidence>
<dbReference type="EnsemblPlants" id="Kaladp0168s0011.1.v1.1">
    <property type="protein sequence ID" value="Kaladp0168s0011.1.v1.1.CDS.1"/>
    <property type="gene ID" value="Kaladp0168s0011.v1.1"/>
</dbReference>
<name>A0A7N0V6G9_KALFE</name>
<proteinExistence type="predicted"/>
<sequence length="136" mass="14946">MEQAEPEGATIIMVVKCDCCGLKEDCTECYINQVKSAFEGKWLCGLCSEAVRDEASRRNRFNSDTARADCGSTEDAVQAHMSFCGKYRSNNPAIQVADGMKQMLRRMSPSTSPTAASKGDKKFARSVSMSSAHYYC</sequence>
<dbReference type="AlphaFoldDB" id="A0A7N0V6G9"/>
<dbReference type="Proteomes" id="UP000594263">
    <property type="component" value="Unplaced"/>
</dbReference>
<dbReference type="InterPro" id="IPR012876">
    <property type="entry name" value="DUF1677_pln"/>
</dbReference>